<evidence type="ECO:0000313" key="7">
    <source>
        <dbReference type="Proteomes" id="UP001337655"/>
    </source>
</evidence>
<dbReference type="GO" id="GO:0010181">
    <property type="term" value="F:FMN binding"/>
    <property type="evidence" value="ECO:0007669"/>
    <property type="project" value="InterPro"/>
</dbReference>
<comment type="similarity">
    <text evidence="1">Belongs to the NADH:flavin oxidoreductase/NADH oxidase family.</text>
</comment>
<dbReference type="GO" id="GO:0016491">
    <property type="term" value="F:oxidoreductase activity"/>
    <property type="evidence" value="ECO:0007669"/>
    <property type="project" value="UniProtKB-KW"/>
</dbReference>
<evidence type="ECO:0000256" key="2">
    <source>
        <dbReference type="ARBA" id="ARBA00022630"/>
    </source>
</evidence>
<dbReference type="InterPro" id="IPR013785">
    <property type="entry name" value="Aldolase_TIM"/>
</dbReference>
<keyword evidence="3" id="KW-0288">FMN</keyword>
<sequence>MAPSARWPSTEADASPLGQPLKFEFSGRTTPNRFLKGAMTERISSWSPTDVKSRGVPSRELINLYRRWGEGNYGVILTGNVMIDPEHLEAAGNPIVPRDAPFEGERFERFKALATETKKGGGALLVAQVSHPGRQVSDRIQKNPISASAVQLEGEMMGMTFAKPREASQEDIDGVIDGFAHAAEYLEKAGFDGVELHGAHGYLLAQFISPTTNQRTDKYGGSLENRSRIIIEVANEIRRRTKPGFSVSIKLNSVEFQEAGLQTDEAREICSILETNGFDFVELSGGTYQKLAFDYDLIERESTKRREAFFMTFAEMIAPALSKTKVYVTGGFKTVGAMIESLQTVDGIGIARPACQEPRLPKDILSGKVKGAIKMQFDENDFGIQLIAAGTHMQQIGNDNEPVDLSSTENVEAFKKDMGVWAQRMGEDKEGRLQAYVDVTSVPAVPYGTAVAPLS</sequence>
<protein>
    <recommendedName>
        <fullName evidence="5">NADH:flavin oxidoreductase/NADH oxidase N-terminal domain-containing protein</fullName>
    </recommendedName>
</protein>
<evidence type="ECO:0000256" key="1">
    <source>
        <dbReference type="ARBA" id="ARBA00005979"/>
    </source>
</evidence>
<dbReference type="InterPro" id="IPR001155">
    <property type="entry name" value="OxRdtase_FMN_N"/>
</dbReference>
<feature type="domain" description="NADH:flavin oxidoreductase/NADH oxidase N-terminal" evidence="5">
    <location>
        <begin position="19"/>
        <end position="367"/>
    </location>
</feature>
<keyword evidence="4" id="KW-0560">Oxidoreductase</keyword>
<dbReference type="Pfam" id="PF00724">
    <property type="entry name" value="Oxidored_FMN"/>
    <property type="match status" value="1"/>
</dbReference>
<proteinExistence type="inferred from homology"/>
<reference evidence="6 7" key="1">
    <citation type="submission" date="2023-08" db="EMBL/GenBank/DDBJ databases">
        <title>Black Yeasts Isolated from many extreme environments.</title>
        <authorList>
            <person name="Coleine C."/>
            <person name="Stajich J.E."/>
            <person name="Selbmann L."/>
        </authorList>
    </citation>
    <scope>NUCLEOTIDE SEQUENCE [LARGE SCALE GENOMIC DNA]</scope>
    <source>
        <strain evidence="6 7">CCFEE 5935</strain>
    </source>
</reference>
<dbReference type="AlphaFoldDB" id="A0AAV9PAV2"/>
<name>A0AAV9PAV2_9PEZI</name>
<keyword evidence="2" id="KW-0285">Flavoprotein</keyword>
<dbReference type="PANTHER" id="PTHR43656">
    <property type="entry name" value="BINDING OXIDOREDUCTASE, PUTATIVE (AFU_ORTHOLOGUE AFUA_2G08260)-RELATED"/>
    <property type="match status" value="1"/>
</dbReference>
<dbReference type="GeneID" id="89926091"/>
<dbReference type="SUPFAM" id="SSF51395">
    <property type="entry name" value="FMN-linked oxidoreductases"/>
    <property type="match status" value="1"/>
</dbReference>
<dbReference type="InterPro" id="IPR051799">
    <property type="entry name" value="NADH_flavin_oxidoreductase"/>
</dbReference>
<evidence type="ECO:0000313" key="6">
    <source>
        <dbReference type="EMBL" id="KAK5170161.1"/>
    </source>
</evidence>
<dbReference type="PANTHER" id="PTHR43656:SF5">
    <property type="entry name" value="NADH:FLAVIN OXIDOREDUCTASE_NADH OXIDASE N-TERMINAL DOMAIN-CONTAINING PROTEIN"/>
    <property type="match status" value="1"/>
</dbReference>
<evidence type="ECO:0000256" key="3">
    <source>
        <dbReference type="ARBA" id="ARBA00022643"/>
    </source>
</evidence>
<accession>A0AAV9PAV2</accession>
<organism evidence="6 7">
    <name type="scientific">Saxophila tyrrhenica</name>
    <dbReference type="NCBI Taxonomy" id="1690608"/>
    <lineage>
        <taxon>Eukaryota</taxon>
        <taxon>Fungi</taxon>
        <taxon>Dikarya</taxon>
        <taxon>Ascomycota</taxon>
        <taxon>Pezizomycotina</taxon>
        <taxon>Dothideomycetes</taxon>
        <taxon>Dothideomycetidae</taxon>
        <taxon>Mycosphaerellales</taxon>
        <taxon>Extremaceae</taxon>
        <taxon>Saxophila</taxon>
    </lineage>
</organism>
<dbReference type="EMBL" id="JAVRRT010000007">
    <property type="protein sequence ID" value="KAK5170161.1"/>
    <property type="molecule type" value="Genomic_DNA"/>
</dbReference>
<dbReference type="CDD" id="cd04733">
    <property type="entry name" value="OYE_like_2_FMN"/>
    <property type="match status" value="1"/>
</dbReference>
<keyword evidence="7" id="KW-1185">Reference proteome</keyword>
<dbReference type="RefSeq" id="XP_064659359.1">
    <property type="nucleotide sequence ID" value="XM_064801998.1"/>
</dbReference>
<gene>
    <name evidence="6" type="ORF">LTR77_004746</name>
</gene>
<evidence type="ECO:0000256" key="4">
    <source>
        <dbReference type="ARBA" id="ARBA00023002"/>
    </source>
</evidence>
<dbReference type="Proteomes" id="UP001337655">
    <property type="component" value="Unassembled WGS sequence"/>
</dbReference>
<comment type="caution">
    <text evidence="6">The sequence shown here is derived from an EMBL/GenBank/DDBJ whole genome shotgun (WGS) entry which is preliminary data.</text>
</comment>
<evidence type="ECO:0000259" key="5">
    <source>
        <dbReference type="Pfam" id="PF00724"/>
    </source>
</evidence>
<dbReference type="Gene3D" id="3.20.20.70">
    <property type="entry name" value="Aldolase class I"/>
    <property type="match status" value="1"/>
</dbReference>